<dbReference type="PANTHER" id="PTHR48020">
    <property type="entry name" value="PROTON MYO-INOSITOL COTRANSPORTER"/>
    <property type="match status" value="1"/>
</dbReference>
<evidence type="ECO:0000256" key="8">
    <source>
        <dbReference type="ARBA" id="ARBA00023136"/>
    </source>
</evidence>
<dbReference type="InterPro" id="IPR036259">
    <property type="entry name" value="MFS_trans_sf"/>
</dbReference>
<evidence type="ECO:0000256" key="11">
    <source>
        <dbReference type="SAM" id="Phobius"/>
    </source>
</evidence>
<evidence type="ECO:0000256" key="7">
    <source>
        <dbReference type="ARBA" id="ARBA00022989"/>
    </source>
</evidence>
<dbReference type="InterPro" id="IPR050814">
    <property type="entry name" value="Myo-inositol_Transporter"/>
</dbReference>
<evidence type="ECO:0000256" key="4">
    <source>
        <dbReference type="ARBA" id="ARBA00022597"/>
    </source>
</evidence>
<feature type="transmembrane region" description="Helical" evidence="11">
    <location>
        <begin position="183"/>
        <end position="206"/>
    </location>
</feature>
<comment type="similarity">
    <text evidence="2 9">Belongs to the major facilitator superfamily. Sugar transporter (TC 2.A.1.1) family.</text>
</comment>
<dbReference type="InterPro" id="IPR005829">
    <property type="entry name" value="Sugar_transporter_CS"/>
</dbReference>
<feature type="transmembrane region" description="Helical" evidence="11">
    <location>
        <begin position="96"/>
        <end position="114"/>
    </location>
</feature>
<evidence type="ECO:0000256" key="6">
    <source>
        <dbReference type="ARBA" id="ARBA00022847"/>
    </source>
</evidence>
<comment type="subcellular location">
    <subcellularLocation>
        <location evidence="1">Membrane</location>
        <topology evidence="1">Multi-pass membrane protein</topology>
    </subcellularLocation>
</comment>
<keyword evidence="4" id="KW-0762">Sugar transport</keyword>
<keyword evidence="7 11" id="KW-1133">Transmembrane helix</keyword>
<comment type="caution">
    <text evidence="13">The sequence shown here is derived from an EMBL/GenBank/DDBJ whole genome shotgun (WGS) entry which is preliminary data.</text>
</comment>
<feature type="transmembrane region" description="Helical" evidence="11">
    <location>
        <begin position="350"/>
        <end position="372"/>
    </location>
</feature>
<dbReference type="PROSITE" id="PS50850">
    <property type="entry name" value="MFS"/>
    <property type="match status" value="1"/>
</dbReference>
<evidence type="ECO:0000256" key="1">
    <source>
        <dbReference type="ARBA" id="ARBA00004141"/>
    </source>
</evidence>
<sequence length="475" mass="52375">MAEREATIAPKSLEDFDPPKKLKRNKLSCAYAILASITPILLGYDIGVMSGAAIYIKRDLKVTDVQIEILLGIINLYAPIGSYIAGRFSDWFGRRYTIVLAGAIAFTGAILMGLSPNYAFLMFGRFFAGVAVGFFFIASVYISEVSPSYSRGFLTSLPEVFVNAGILIGYISNFGFSKLPLRYGWRVMLGIGVIPSIFLAVAVLAMPESPRWLVSKGRLGEAKKVLRKISDSKEEAQQRLTDIKEIIGIPSDCDDDIVPVTKVQGKGVWKEIFLHPTPAVRHIFIACIGIQFFQQATGIDAVVLYSPEIFEKAGIKSDTNKLLATIAVGFVKTIFILVATFLLDRVGRRMLLLTSVGGLIISLLTLAVSLTIIENSRTTLNWAIWLSITTVLSYAATFSIGLGPITWVYCSEIFPLRLRSQGVSIGAVELRIFSWIFHYIMLPETQGKTLEEIEESFGNFWRKSNASLTTEGVNN</sequence>
<evidence type="ECO:0000256" key="9">
    <source>
        <dbReference type="RuleBase" id="RU003346"/>
    </source>
</evidence>
<feature type="transmembrane region" description="Helical" evidence="11">
    <location>
        <begin position="67"/>
        <end position="84"/>
    </location>
</feature>
<dbReference type="InterPro" id="IPR005828">
    <property type="entry name" value="MFS_sugar_transport-like"/>
</dbReference>
<feature type="transmembrane region" description="Helical" evidence="11">
    <location>
        <begin position="323"/>
        <end position="343"/>
    </location>
</feature>
<reference evidence="13 14" key="1">
    <citation type="submission" date="2023-01" db="EMBL/GenBank/DDBJ databases">
        <authorList>
            <person name="Kreplak J."/>
        </authorList>
    </citation>
    <scope>NUCLEOTIDE SEQUENCE [LARGE SCALE GENOMIC DNA]</scope>
</reference>
<dbReference type="GO" id="GO:0015293">
    <property type="term" value="F:symporter activity"/>
    <property type="evidence" value="ECO:0007669"/>
    <property type="project" value="UniProtKB-KW"/>
</dbReference>
<keyword evidence="5 11" id="KW-0812">Transmembrane</keyword>
<organism evidence="13 14">
    <name type="scientific">Vicia faba</name>
    <name type="common">Broad bean</name>
    <name type="synonym">Faba vulgaris</name>
    <dbReference type="NCBI Taxonomy" id="3906"/>
    <lineage>
        <taxon>Eukaryota</taxon>
        <taxon>Viridiplantae</taxon>
        <taxon>Streptophyta</taxon>
        <taxon>Embryophyta</taxon>
        <taxon>Tracheophyta</taxon>
        <taxon>Spermatophyta</taxon>
        <taxon>Magnoliopsida</taxon>
        <taxon>eudicotyledons</taxon>
        <taxon>Gunneridae</taxon>
        <taxon>Pentapetalae</taxon>
        <taxon>rosids</taxon>
        <taxon>fabids</taxon>
        <taxon>Fabales</taxon>
        <taxon>Fabaceae</taxon>
        <taxon>Papilionoideae</taxon>
        <taxon>50 kb inversion clade</taxon>
        <taxon>NPAAA clade</taxon>
        <taxon>Hologalegina</taxon>
        <taxon>IRL clade</taxon>
        <taxon>Fabeae</taxon>
        <taxon>Vicia</taxon>
    </lineage>
</organism>
<gene>
    <name evidence="13" type="ORF">VFH_U072840</name>
</gene>
<dbReference type="PROSITE" id="PS00216">
    <property type="entry name" value="SUGAR_TRANSPORT_1"/>
    <property type="match status" value="1"/>
</dbReference>
<keyword evidence="10" id="KW-0175">Coiled coil</keyword>
<dbReference type="EMBL" id="CATIWC010001722">
    <property type="protein sequence ID" value="CAI8584402.1"/>
    <property type="molecule type" value="Genomic_DNA"/>
</dbReference>
<dbReference type="Proteomes" id="UP001157006">
    <property type="component" value="Unassembled WGS sequence"/>
</dbReference>
<protein>
    <recommendedName>
        <fullName evidence="12">Major facilitator superfamily (MFS) profile domain-containing protein</fullName>
    </recommendedName>
</protein>
<evidence type="ECO:0000313" key="13">
    <source>
        <dbReference type="EMBL" id="CAI8584402.1"/>
    </source>
</evidence>
<evidence type="ECO:0000313" key="14">
    <source>
        <dbReference type="Proteomes" id="UP001157006"/>
    </source>
</evidence>
<proteinExistence type="inferred from homology"/>
<dbReference type="Gene3D" id="1.20.1250.20">
    <property type="entry name" value="MFS general substrate transporter like domains"/>
    <property type="match status" value="1"/>
</dbReference>
<keyword evidence="8 11" id="KW-0472">Membrane</keyword>
<dbReference type="PRINTS" id="PR00171">
    <property type="entry name" value="SUGRTRNSPORT"/>
</dbReference>
<evidence type="ECO:0000256" key="2">
    <source>
        <dbReference type="ARBA" id="ARBA00010992"/>
    </source>
</evidence>
<dbReference type="NCBIfam" id="TIGR00879">
    <property type="entry name" value="SP"/>
    <property type="match status" value="1"/>
</dbReference>
<dbReference type="Pfam" id="PF00083">
    <property type="entry name" value="Sugar_tr"/>
    <property type="match status" value="1"/>
</dbReference>
<dbReference type="SUPFAM" id="SSF103473">
    <property type="entry name" value="MFS general substrate transporter"/>
    <property type="match status" value="1"/>
</dbReference>
<dbReference type="InterPro" id="IPR020846">
    <property type="entry name" value="MFS_dom"/>
</dbReference>
<name>A0AAV0YJV8_VICFA</name>
<dbReference type="GO" id="GO:0016020">
    <property type="term" value="C:membrane"/>
    <property type="evidence" value="ECO:0007669"/>
    <property type="project" value="UniProtKB-SubCell"/>
</dbReference>
<evidence type="ECO:0000256" key="3">
    <source>
        <dbReference type="ARBA" id="ARBA00022448"/>
    </source>
</evidence>
<accession>A0AAV0YJV8</accession>
<dbReference type="FunFam" id="1.20.1250.20:FF:000025">
    <property type="entry name" value="probable polyol transporter 4"/>
    <property type="match status" value="1"/>
</dbReference>
<dbReference type="InterPro" id="IPR003663">
    <property type="entry name" value="Sugar/inositol_transpt"/>
</dbReference>
<evidence type="ECO:0000256" key="10">
    <source>
        <dbReference type="SAM" id="Coils"/>
    </source>
</evidence>
<feature type="transmembrane region" description="Helical" evidence="11">
    <location>
        <begin position="384"/>
        <end position="410"/>
    </location>
</feature>
<feature type="coiled-coil region" evidence="10">
    <location>
        <begin position="219"/>
        <end position="246"/>
    </location>
</feature>
<evidence type="ECO:0000256" key="5">
    <source>
        <dbReference type="ARBA" id="ARBA00022692"/>
    </source>
</evidence>
<dbReference type="PANTHER" id="PTHR48020:SF49">
    <property type="entry name" value="SUGAR TRANSPORTER"/>
    <property type="match status" value="1"/>
</dbReference>
<evidence type="ECO:0000259" key="12">
    <source>
        <dbReference type="PROSITE" id="PS50850"/>
    </source>
</evidence>
<dbReference type="AlphaFoldDB" id="A0AAV0YJV8"/>
<feature type="transmembrane region" description="Helical" evidence="11">
    <location>
        <begin position="120"/>
        <end position="141"/>
    </location>
</feature>
<feature type="domain" description="Major facilitator superfamily (MFS) profile" evidence="12">
    <location>
        <begin position="31"/>
        <end position="475"/>
    </location>
</feature>
<feature type="transmembrane region" description="Helical" evidence="11">
    <location>
        <begin position="29"/>
        <end position="55"/>
    </location>
</feature>
<keyword evidence="3 9" id="KW-0813">Transport</keyword>
<keyword evidence="6" id="KW-0769">Symport</keyword>
<keyword evidence="14" id="KW-1185">Reference proteome</keyword>
<feature type="transmembrane region" description="Helical" evidence="11">
    <location>
        <begin position="153"/>
        <end position="171"/>
    </location>
</feature>